<dbReference type="EMBL" id="CM043016">
    <property type="protein sequence ID" value="KAI4466567.1"/>
    <property type="molecule type" value="Genomic_DNA"/>
</dbReference>
<organism evidence="1 2">
    <name type="scientific">Holotrichia oblita</name>
    <name type="common">Chafer beetle</name>
    <dbReference type="NCBI Taxonomy" id="644536"/>
    <lineage>
        <taxon>Eukaryota</taxon>
        <taxon>Metazoa</taxon>
        <taxon>Ecdysozoa</taxon>
        <taxon>Arthropoda</taxon>
        <taxon>Hexapoda</taxon>
        <taxon>Insecta</taxon>
        <taxon>Pterygota</taxon>
        <taxon>Neoptera</taxon>
        <taxon>Endopterygota</taxon>
        <taxon>Coleoptera</taxon>
        <taxon>Polyphaga</taxon>
        <taxon>Scarabaeiformia</taxon>
        <taxon>Scarabaeidae</taxon>
        <taxon>Melolonthinae</taxon>
        <taxon>Holotrichia</taxon>
    </lineage>
</organism>
<gene>
    <name evidence="1" type="ORF">MML48_2g00007187</name>
</gene>
<evidence type="ECO:0000313" key="2">
    <source>
        <dbReference type="Proteomes" id="UP001056778"/>
    </source>
</evidence>
<protein>
    <submittedName>
        <fullName evidence="1">Uncharacterized protein</fullName>
    </submittedName>
</protein>
<name>A0ACB9TIB5_HOLOL</name>
<keyword evidence="2" id="KW-1185">Reference proteome</keyword>
<evidence type="ECO:0000313" key="1">
    <source>
        <dbReference type="EMBL" id="KAI4466567.1"/>
    </source>
</evidence>
<comment type="caution">
    <text evidence="1">The sequence shown here is derived from an EMBL/GenBank/DDBJ whole genome shotgun (WGS) entry which is preliminary data.</text>
</comment>
<dbReference type="Proteomes" id="UP001056778">
    <property type="component" value="Chromosome 2"/>
</dbReference>
<reference evidence="1" key="1">
    <citation type="submission" date="2022-04" db="EMBL/GenBank/DDBJ databases">
        <title>Chromosome-scale genome assembly of Holotrichia oblita Faldermann.</title>
        <authorList>
            <person name="Rongchong L."/>
        </authorList>
    </citation>
    <scope>NUCLEOTIDE SEQUENCE</scope>
    <source>
        <strain evidence="1">81SQS9</strain>
    </source>
</reference>
<proteinExistence type="predicted"/>
<accession>A0ACB9TIB5</accession>
<sequence>MLAHKERRLTRHQVSALIGRAWGRAATVANGVIYPYDPSVISDHYFSITDSINNDQAPLENQEPVILPNDNNNRENVDPNFNLHRSFTNADSRTKALPNRVSVEDQPSTSGTREEKESPSKFLDDFHPIPEIPRNTSKRKQSTTVLTSPKNRAKRQLIAEKKKMKESKNFKILLGAFFLIAYEKTPY</sequence>